<accession>A0A645EYM5</accession>
<evidence type="ECO:0000313" key="1">
    <source>
        <dbReference type="EMBL" id="MPN05514.1"/>
    </source>
</evidence>
<dbReference type="EMBL" id="VSSQ01051415">
    <property type="protein sequence ID" value="MPN05514.1"/>
    <property type="molecule type" value="Genomic_DNA"/>
</dbReference>
<dbReference type="AlphaFoldDB" id="A0A645EYM5"/>
<proteinExistence type="predicted"/>
<organism evidence="1">
    <name type="scientific">bioreactor metagenome</name>
    <dbReference type="NCBI Taxonomy" id="1076179"/>
    <lineage>
        <taxon>unclassified sequences</taxon>
        <taxon>metagenomes</taxon>
        <taxon>ecological metagenomes</taxon>
    </lineage>
</organism>
<comment type="caution">
    <text evidence="1">The sequence shown here is derived from an EMBL/GenBank/DDBJ whole genome shotgun (WGS) entry which is preliminary data.</text>
</comment>
<name>A0A645EYM5_9ZZZZ</name>
<reference evidence="1" key="1">
    <citation type="submission" date="2019-08" db="EMBL/GenBank/DDBJ databases">
        <authorList>
            <person name="Kucharzyk K."/>
            <person name="Murdoch R.W."/>
            <person name="Higgins S."/>
            <person name="Loffler F."/>
        </authorList>
    </citation>
    <scope>NUCLEOTIDE SEQUENCE</scope>
</reference>
<protein>
    <submittedName>
        <fullName evidence="1">Uncharacterized protein</fullName>
    </submittedName>
</protein>
<gene>
    <name evidence="1" type="ORF">SDC9_152765</name>
</gene>
<sequence>MLPMISGVSLSYLAEDQQHIVCDISAECDKKISTAQAEKIKRLGQTEDFSASAVKQILLPAKPWSVANAFSNRSKGLIPKTATAQDIERITLLIKDYFARSGKEKSDT</sequence>